<dbReference type="PROSITE" id="PS00237">
    <property type="entry name" value="G_PROTEIN_RECEP_F1_1"/>
    <property type="match status" value="1"/>
</dbReference>
<keyword evidence="7 9" id="KW-0807">Transducer</keyword>
<dbReference type="InterPro" id="IPR017452">
    <property type="entry name" value="GPCR_Rhodpsn_7TM"/>
</dbReference>
<keyword evidence="13" id="KW-1185">Reference proteome</keyword>
<dbReference type="Proteomes" id="UP000694569">
    <property type="component" value="Unplaced"/>
</dbReference>
<dbReference type="Gene3D" id="1.20.1070.10">
    <property type="entry name" value="Rhodopsin 7-helix transmembrane proteins"/>
    <property type="match status" value="2"/>
</dbReference>
<evidence type="ECO:0000256" key="2">
    <source>
        <dbReference type="ARBA" id="ARBA00022692"/>
    </source>
</evidence>
<dbReference type="PROSITE" id="PS50262">
    <property type="entry name" value="G_PROTEIN_RECEP_F1_2"/>
    <property type="match status" value="1"/>
</dbReference>
<dbReference type="GeneTree" id="ENSGT00940000160642"/>
<evidence type="ECO:0000313" key="13">
    <source>
        <dbReference type="Proteomes" id="UP000694569"/>
    </source>
</evidence>
<feature type="transmembrane region" description="Helical" evidence="10">
    <location>
        <begin position="241"/>
        <end position="267"/>
    </location>
</feature>
<dbReference type="InterPro" id="IPR000826">
    <property type="entry name" value="Formyl_rcpt-rel"/>
</dbReference>
<feature type="transmembrane region" description="Helical" evidence="10">
    <location>
        <begin position="279"/>
        <end position="300"/>
    </location>
</feature>
<comment type="similarity">
    <text evidence="8">Belongs to the chemokine-like receptor (CMKLR) family.</text>
</comment>
<dbReference type="SUPFAM" id="SSF81321">
    <property type="entry name" value="Family A G protein-coupled receptor-like"/>
    <property type="match status" value="1"/>
</dbReference>
<dbReference type="GO" id="GO:0004930">
    <property type="term" value="F:G protein-coupled receptor activity"/>
    <property type="evidence" value="ECO:0007669"/>
    <property type="project" value="UniProtKB-KW"/>
</dbReference>
<dbReference type="GO" id="GO:0007200">
    <property type="term" value="P:phospholipase C-activating G protein-coupled receptor signaling pathway"/>
    <property type="evidence" value="ECO:0007669"/>
    <property type="project" value="TreeGrafter"/>
</dbReference>
<dbReference type="PANTHER" id="PTHR24225:SF76">
    <property type="entry name" value="CHEMOKINE-LIKE RECEPTOR 1"/>
    <property type="match status" value="1"/>
</dbReference>
<keyword evidence="4 9" id="KW-0297">G-protein coupled receptor</keyword>
<evidence type="ECO:0000256" key="9">
    <source>
        <dbReference type="RuleBase" id="RU000688"/>
    </source>
</evidence>
<evidence type="ECO:0000256" key="1">
    <source>
        <dbReference type="ARBA" id="ARBA00004141"/>
    </source>
</evidence>
<sequence length="390" mass="44401">MKICVFTWYVMYSPNIDDVPFSTETLTEFRYSSFVLAILSCVLGLVGNTVVIFFAGFVMKKHKSRIWFLNLAIADYLFLLILPFNAVSVLKEDWFYGEHVCQMYNFLSIANMYGSIFLITAMTFERFLSVMAPIWHHRFYSPRVSCCTCVAVWVVTALSSIPAILYSQLDGDDRNEVCGLYYSDINTLSQIRASIYGLGYLTVEEWIVPASEACEMSFNHTFLKKFSIAQWNGFFTSTHSYLVPVIVIGYLIPLCVIICCNIAIVCKVRTSGTIRSSKLYRLVTAAVMTFFITRTPLVIAQSIILSCFQSKDYILMRKTIAIYPLLSSIAYLNCCLNPIIYVFLGREVMSEFRNLHQRIRQIKATSSCSLQVLHLSHSSSDVVKCLTEVL</sequence>
<dbReference type="PANTHER" id="PTHR24225">
    <property type="entry name" value="CHEMOTACTIC RECEPTOR"/>
    <property type="match status" value="1"/>
</dbReference>
<name>A0A8C5PHT8_9ANUR</name>
<feature type="transmembrane region" description="Helical" evidence="10">
    <location>
        <begin position="144"/>
        <end position="166"/>
    </location>
</feature>
<dbReference type="OrthoDB" id="9899005at2759"/>
<proteinExistence type="inferred from homology"/>
<evidence type="ECO:0000313" key="12">
    <source>
        <dbReference type="Ensembl" id="ENSLLEP00000023009.1"/>
    </source>
</evidence>
<feature type="transmembrane region" description="Helical" evidence="10">
    <location>
        <begin position="34"/>
        <end position="59"/>
    </location>
</feature>
<dbReference type="PRINTS" id="PR00237">
    <property type="entry name" value="GPCRRHODOPSN"/>
</dbReference>
<dbReference type="GO" id="GO:0006954">
    <property type="term" value="P:inflammatory response"/>
    <property type="evidence" value="ECO:0007669"/>
    <property type="project" value="TreeGrafter"/>
</dbReference>
<comment type="similarity">
    <text evidence="9">Belongs to the G-protein coupled receptor 1 family.</text>
</comment>
<evidence type="ECO:0000256" key="8">
    <source>
        <dbReference type="ARBA" id="ARBA00025736"/>
    </source>
</evidence>
<keyword evidence="2 9" id="KW-0812">Transmembrane</keyword>
<reference evidence="12" key="1">
    <citation type="submission" date="2025-08" db="UniProtKB">
        <authorList>
            <consortium name="Ensembl"/>
        </authorList>
    </citation>
    <scope>IDENTIFICATION</scope>
</reference>
<evidence type="ECO:0000256" key="4">
    <source>
        <dbReference type="ARBA" id="ARBA00023040"/>
    </source>
</evidence>
<dbReference type="GO" id="GO:0005886">
    <property type="term" value="C:plasma membrane"/>
    <property type="evidence" value="ECO:0007669"/>
    <property type="project" value="TreeGrafter"/>
</dbReference>
<dbReference type="GO" id="GO:0004875">
    <property type="term" value="F:complement receptor activity"/>
    <property type="evidence" value="ECO:0007669"/>
    <property type="project" value="TreeGrafter"/>
</dbReference>
<dbReference type="GO" id="GO:0007204">
    <property type="term" value="P:positive regulation of cytosolic calcium ion concentration"/>
    <property type="evidence" value="ECO:0007669"/>
    <property type="project" value="TreeGrafter"/>
</dbReference>
<evidence type="ECO:0000256" key="5">
    <source>
        <dbReference type="ARBA" id="ARBA00023136"/>
    </source>
</evidence>
<feature type="transmembrane region" description="Helical" evidence="10">
    <location>
        <begin position="66"/>
        <end position="84"/>
    </location>
</feature>
<comment type="subcellular location">
    <subcellularLocation>
        <location evidence="1">Membrane</location>
        <topology evidence="1">Multi-pass membrane protein</topology>
    </subcellularLocation>
</comment>
<keyword evidence="6 9" id="KW-0675">Receptor</keyword>
<keyword evidence="3 10" id="KW-1133">Transmembrane helix</keyword>
<evidence type="ECO:0000256" key="3">
    <source>
        <dbReference type="ARBA" id="ARBA00022989"/>
    </source>
</evidence>
<evidence type="ECO:0000256" key="6">
    <source>
        <dbReference type="ARBA" id="ARBA00023170"/>
    </source>
</evidence>
<dbReference type="Pfam" id="PF00001">
    <property type="entry name" value="7tm_1"/>
    <property type="match status" value="2"/>
</dbReference>
<evidence type="ECO:0000256" key="7">
    <source>
        <dbReference type="ARBA" id="ARBA00023224"/>
    </source>
</evidence>
<dbReference type="Ensembl" id="ENSLLET00000023885.1">
    <property type="protein sequence ID" value="ENSLLEP00000023009.1"/>
    <property type="gene ID" value="ENSLLEG00000014612.1"/>
</dbReference>
<feature type="transmembrane region" description="Helical" evidence="10">
    <location>
        <begin position="320"/>
        <end position="344"/>
    </location>
</feature>
<evidence type="ECO:0000259" key="11">
    <source>
        <dbReference type="PROSITE" id="PS50262"/>
    </source>
</evidence>
<organism evidence="12 13">
    <name type="scientific">Leptobrachium leishanense</name>
    <name type="common">Leishan spiny toad</name>
    <dbReference type="NCBI Taxonomy" id="445787"/>
    <lineage>
        <taxon>Eukaryota</taxon>
        <taxon>Metazoa</taxon>
        <taxon>Chordata</taxon>
        <taxon>Craniata</taxon>
        <taxon>Vertebrata</taxon>
        <taxon>Euteleostomi</taxon>
        <taxon>Amphibia</taxon>
        <taxon>Batrachia</taxon>
        <taxon>Anura</taxon>
        <taxon>Pelobatoidea</taxon>
        <taxon>Megophryidae</taxon>
        <taxon>Leptobrachium</taxon>
    </lineage>
</organism>
<keyword evidence="5 10" id="KW-0472">Membrane</keyword>
<dbReference type="InterPro" id="IPR000276">
    <property type="entry name" value="GPCR_Rhodpsn"/>
</dbReference>
<protein>
    <recommendedName>
        <fullName evidence="11">G-protein coupled receptors family 1 profile domain-containing protein</fullName>
    </recommendedName>
</protein>
<evidence type="ECO:0000256" key="10">
    <source>
        <dbReference type="SAM" id="Phobius"/>
    </source>
</evidence>
<dbReference type="AlphaFoldDB" id="A0A8C5PHT8"/>
<accession>A0A8C5PHT8</accession>
<reference evidence="12" key="2">
    <citation type="submission" date="2025-09" db="UniProtKB">
        <authorList>
            <consortium name="Ensembl"/>
        </authorList>
    </citation>
    <scope>IDENTIFICATION</scope>
</reference>
<feature type="domain" description="G-protein coupled receptors family 1 profile" evidence="11">
    <location>
        <begin position="47"/>
        <end position="341"/>
    </location>
</feature>
<feature type="transmembrane region" description="Helical" evidence="10">
    <location>
        <begin position="104"/>
        <end position="124"/>
    </location>
</feature>